<evidence type="ECO:0000313" key="3">
    <source>
        <dbReference type="EMBL" id="OJI82837.1"/>
    </source>
</evidence>
<dbReference type="Gene3D" id="3.40.50.720">
    <property type="entry name" value="NAD(P)-binding Rossmann-like Domain"/>
    <property type="match status" value="1"/>
</dbReference>
<evidence type="ECO:0000256" key="2">
    <source>
        <dbReference type="ARBA" id="ARBA00022857"/>
    </source>
</evidence>
<accession>A0A1L9N0K2</accession>
<dbReference type="STRING" id="767770.A0A1L9N0K2"/>
<evidence type="ECO:0000313" key="4">
    <source>
        <dbReference type="Proteomes" id="UP000184304"/>
    </source>
</evidence>
<name>A0A1L9N0K2_ASPTC</name>
<reference evidence="4" key="1">
    <citation type="journal article" date="2017" name="Genome Biol.">
        <title>Comparative genomics reveals high biological diversity and specific adaptations in the industrially and medically important fungal genus Aspergillus.</title>
        <authorList>
            <person name="de Vries R.P."/>
            <person name="Riley R."/>
            <person name="Wiebenga A."/>
            <person name="Aguilar-Osorio G."/>
            <person name="Amillis S."/>
            <person name="Uchima C.A."/>
            <person name="Anderluh G."/>
            <person name="Asadollahi M."/>
            <person name="Askin M."/>
            <person name="Barry K."/>
            <person name="Battaglia E."/>
            <person name="Bayram O."/>
            <person name="Benocci T."/>
            <person name="Braus-Stromeyer S.A."/>
            <person name="Caldana C."/>
            <person name="Canovas D."/>
            <person name="Cerqueira G.C."/>
            <person name="Chen F."/>
            <person name="Chen W."/>
            <person name="Choi C."/>
            <person name="Clum A."/>
            <person name="Dos Santos R.A."/>
            <person name="Damasio A.R."/>
            <person name="Diallinas G."/>
            <person name="Emri T."/>
            <person name="Fekete E."/>
            <person name="Flipphi M."/>
            <person name="Freyberg S."/>
            <person name="Gallo A."/>
            <person name="Gournas C."/>
            <person name="Habgood R."/>
            <person name="Hainaut M."/>
            <person name="Harispe M.L."/>
            <person name="Henrissat B."/>
            <person name="Hilden K.S."/>
            <person name="Hope R."/>
            <person name="Hossain A."/>
            <person name="Karabika E."/>
            <person name="Karaffa L."/>
            <person name="Karanyi Z."/>
            <person name="Krasevec N."/>
            <person name="Kuo A."/>
            <person name="Kusch H."/>
            <person name="LaButti K."/>
            <person name="Lagendijk E.L."/>
            <person name="Lapidus A."/>
            <person name="Levasseur A."/>
            <person name="Lindquist E."/>
            <person name="Lipzen A."/>
            <person name="Logrieco A.F."/>
            <person name="MacCabe A."/>
            <person name="Maekelae M.R."/>
            <person name="Malavazi I."/>
            <person name="Melin P."/>
            <person name="Meyer V."/>
            <person name="Mielnichuk N."/>
            <person name="Miskei M."/>
            <person name="Molnar A.P."/>
            <person name="Mule G."/>
            <person name="Ngan C.Y."/>
            <person name="Orejas M."/>
            <person name="Orosz E."/>
            <person name="Ouedraogo J.P."/>
            <person name="Overkamp K.M."/>
            <person name="Park H.-S."/>
            <person name="Perrone G."/>
            <person name="Piumi F."/>
            <person name="Punt P.J."/>
            <person name="Ram A.F."/>
            <person name="Ramon A."/>
            <person name="Rauscher S."/>
            <person name="Record E."/>
            <person name="Riano-Pachon D.M."/>
            <person name="Robert V."/>
            <person name="Roehrig J."/>
            <person name="Ruller R."/>
            <person name="Salamov A."/>
            <person name="Salih N.S."/>
            <person name="Samson R.A."/>
            <person name="Sandor E."/>
            <person name="Sanguinetti M."/>
            <person name="Schuetze T."/>
            <person name="Sepcic K."/>
            <person name="Shelest E."/>
            <person name="Sherlock G."/>
            <person name="Sophianopoulou V."/>
            <person name="Squina F.M."/>
            <person name="Sun H."/>
            <person name="Susca A."/>
            <person name="Todd R.B."/>
            <person name="Tsang A."/>
            <person name="Unkles S.E."/>
            <person name="van de Wiele N."/>
            <person name="van Rossen-Uffink D."/>
            <person name="Oliveira J.V."/>
            <person name="Vesth T.C."/>
            <person name="Visser J."/>
            <person name="Yu J.-H."/>
            <person name="Zhou M."/>
            <person name="Andersen M.R."/>
            <person name="Archer D.B."/>
            <person name="Baker S.E."/>
            <person name="Benoit I."/>
            <person name="Brakhage A.A."/>
            <person name="Braus G.H."/>
            <person name="Fischer R."/>
            <person name="Frisvad J.C."/>
            <person name="Goldman G.H."/>
            <person name="Houbraken J."/>
            <person name="Oakley B."/>
            <person name="Pocsi I."/>
            <person name="Scazzocchio C."/>
            <person name="Seiboth B."/>
            <person name="vanKuyk P.A."/>
            <person name="Wortman J."/>
            <person name="Dyer P.S."/>
            <person name="Grigoriev I.V."/>
        </authorList>
    </citation>
    <scope>NUCLEOTIDE SEQUENCE [LARGE SCALE GENOMIC DNA]</scope>
    <source>
        <strain evidence="4">CBS 134.48</strain>
    </source>
</reference>
<dbReference type="GO" id="GO:0048038">
    <property type="term" value="F:quinone binding"/>
    <property type="evidence" value="ECO:0007669"/>
    <property type="project" value="TreeGrafter"/>
</dbReference>
<dbReference type="EMBL" id="KV878204">
    <property type="protein sequence ID" value="OJI82837.1"/>
    <property type="molecule type" value="Genomic_DNA"/>
</dbReference>
<keyword evidence="4" id="KW-1185">Reference proteome</keyword>
<dbReference type="GO" id="GO:0044550">
    <property type="term" value="P:secondary metabolite biosynthetic process"/>
    <property type="evidence" value="ECO:0007669"/>
    <property type="project" value="UniProtKB-ARBA"/>
</dbReference>
<evidence type="ECO:0000256" key="1">
    <source>
        <dbReference type="ARBA" id="ARBA00006484"/>
    </source>
</evidence>
<protein>
    <recommendedName>
        <fullName evidence="5">Ketoreductase (KR) domain-containing protein</fullName>
    </recommendedName>
</protein>
<dbReference type="GO" id="GO:0016616">
    <property type="term" value="F:oxidoreductase activity, acting on the CH-OH group of donors, NAD or NADP as acceptor"/>
    <property type="evidence" value="ECO:0007669"/>
    <property type="project" value="TreeGrafter"/>
</dbReference>
<dbReference type="CDD" id="cd05233">
    <property type="entry name" value="SDR_c"/>
    <property type="match status" value="1"/>
</dbReference>
<gene>
    <name evidence="3" type="ORF">ASPTUDRAFT_56840</name>
</gene>
<dbReference type="GO" id="GO:0006633">
    <property type="term" value="P:fatty acid biosynthetic process"/>
    <property type="evidence" value="ECO:0007669"/>
    <property type="project" value="TreeGrafter"/>
</dbReference>
<dbReference type="AlphaFoldDB" id="A0A1L9N0K2"/>
<organism evidence="3 4">
    <name type="scientific">Aspergillus tubingensis (strain CBS 134.48)</name>
    <dbReference type="NCBI Taxonomy" id="767770"/>
    <lineage>
        <taxon>Eukaryota</taxon>
        <taxon>Fungi</taxon>
        <taxon>Dikarya</taxon>
        <taxon>Ascomycota</taxon>
        <taxon>Pezizomycotina</taxon>
        <taxon>Eurotiomycetes</taxon>
        <taxon>Eurotiomycetidae</taxon>
        <taxon>Eurotiales</taxon>
        <taxon>Aspergillaceae</taxon>
        <taxon>Aspergillus</taxon>
        <taxon>Aspergillus subgen. Circumdati</taxon>
    </lineage>
</organism>
<sequence length="213" mass="23803">MSTNDIRGRLALITSASGGIGVTCAHKLTQDGAHLSSRTLPTSPPYNLSTQICKPAILIFASPSTKSIFAPLPKSPPYSTRSSPNMMATARTSLYQRRDRQTNHQYLLWNIDLSDFDDMNTTNLRASFIMVKNMVKHIKTQRWGHYAVSKHGLTDIIKNLATRLAEYNISVNNVAPAIIKDTGMIPNAEAIPDVVKEIPLGRLGRRMRRRMWL</sequence>
<dbReference type="VEuPathDB" id="FungiDB:ASPTUDRAFT_56840"/>
<dbReference type="Pfam" id="PF13561">
    <property type="entry name" value="adh_short_C2"/>
    <property type="match status" value="1"/>
</dbReference>
<proteinExistence type="inferred from homology"/>
<dbReference type="InterPro" id="IPR020904">
    <property type="entry name" value="Sc_DH/Rdtase_CS"/>
</dbReference>
<dbReference type="SUPFAM" id="SSF51735">
    <property type="entry name" value="NAD(P)-binding Rossmann-fold domains"/>
    <property type="match status" value="1"/>
</dbReference>
<dbReference type="OrthoDB" id="417891at2759"/>
<dbReference type="PANTHER" id="PTHR42760">
    <property type="entry name" value="SHORT-CHAIN DEHYDROGENASES/REDUCTASES FAMILY MEMBER"/>
    <property type="match status" value="1"/>
</dbReference>
<dbReference type="PRINTS" id="PR00081">
    <property type="entry name" value="GDHRDH"/>
</dbReference>
<comment type="similarity">
    <text evidence="1">Belongs to the short-chain dehydrogenases/reductases (SDR) family.</text>
</comment>
<dbReference type="InterPro" id="IPR002347">
    <property type="entry name" value="SDR_fam"/>
</dbReference>
<evidence type="ECO:0008006" key="5">
    <source>
        <dbReference type="Google" id="ProtNLM"/>
    </source>
</evidence>
<dbReference type="Proteomes" id="UP000184304">
    <property type="component" value="Unassembled WGS sequence"/>
</dbReference>
<dbReference type="PANTHER" id="PTHR42760:SF127">
    <property type="entry name" value="3-KETOACYL-ACYL CARRIER PROTEIN REDUCTASE-RELATED"/>
    <property type="match status" value="1"/>
</dbReference>
<keyword evidence="2" id="KW-0521">NADP</keyword>
<dbReference type="PROSITE" id="PS00061">
    <property type="entry name" value="ADH_SHORT"/>
    <property type="match status" value="1"/>
</dbReference>
<dbReference type="InterPro" id="IPR036291">
    <property type="entry name" value="NAD(P)-bd_dom_sf"/>
</dbReference>